<name>A0A3B1D1M3_9ZZZZ</name>
<organism evidence="2">
    <name type="scientific">hydrothermal vent metagenome</name>
    <dbReference type="NCBI Taxonomy" id="652676"/>
    <lineage>
        <taxon>unclassified sequences</taxon>
        <taxon>metagenomes</taxon>
        <taxon>ecological metagenomes</taxon>
    </lineage>
</organism>
<dbReference type="EMBL" id="UOGJ01000110">
    <property type="protein sequence ID" value="VAX36796.1"/>
    <property type="molecule type" value="Genomic_DNA"/>
</dbReference>
<dbReference type="Pfam" id="PF01541">
    <property type="entry name" value="GIY-YIG"/>
    <property type="match status" value="1"/>
</dbReference>
<dbReference type="SUPFAM" id="SSF82771">
    <property type="entry name" value="GIY-YIG endonuclease"/>
    <property type="match status" value="1"/>
</dbReference>
<evidence type="ECO:0000259" key="1">
    <source>
        <dbReference type="PROSITE" id="PS50164"/>
    </source>
</evidence>
<proteinExistence type="predicted"/>
<accession>A0A3B1D1M3</accession>
<protein>
    <recommendedName>
        <fullName evidence="1">GIY-YIG domain-containing protein</fullName>
    </recommendedName>
</protein>
<feature type="domain" description="GIY-YIG" evidence="1">
    <location>
        <begin position="1"/>
        <end position="81"/>
    </location>
</feature>
<gene>
    <name evidence="2" type="ORF">MNBD_UNCLBAC01-1300</name>
</gene>
<dbReference type="InterPro" id="IPR000305">
    <property type="entry name" value="GIY-YIG_endonuc"/>
</dbReference>
<dbReference type="PROSITE" id="PS50164">
    <property type="entry name" value="GIY_YIG"/>
    <property type="match status" value="1"/>
</dbReference>
<dbReference type="Gene3D" id="3.40.1440.10">
    <property type="entry name" value="GIY-YIG endonuclease"/>
    <property type="match status" value="1"/>
</dbReference>
<reference evidence="2" key="1">
    <citation type="submission" date="2018-06" db="EMBL/GenBank/DDBJ databases">
        <authorList>
            <person name="Zhirakovskaya E."/>
        </authorList>
    </citation>
    <scope>NUCLEOTIDE SEQUENCE</scope>
</reference>
<dbReference type="InterPro" id="IPR035901">
    <property type="entry name" value="GIY-YIG_endonuc_sf"/>
</dbReference>
<dbReference type="AlphaFoldDB" id="A0A3B1D1M3"/>
<sequence>MYIIYILKSLKDTTKCYIGLTQNLEKRLNEHNRDKCNYTKKYSPWEIETYITFRNKDLATSFEKYLKAGSGHAFLKKRFLQ</sequence>
<evidence type="ECO:0000313" key="2">
    <source>
        <dbReference type="EMBL" id="VAX36796.1"/>
    </source>
</evidence>